<accession>A0A8K0NY05</accession>
<dbReference type="EMBL" id="KZ308378">
    <property type="protein sequence ID" value="KAG8228620.1"/>
    <property type="molecule type" value="Genomic_DNA"/>
</dbReference>
<comment type="caution">
    <text evidence="8">The sequence shown here is derived from an EMBL/GenBank/DDBJ whole genome shotgun (WGS) entry which is preliminary data.</text>
</comment>
<dbReference type="Pfam" id="PF04042">
    <property type="entry name" value="DNA_pol_E_B"/>
    <property type="match status" value="1"/>
</dbReference>
<gene>
    <name evidence="8" type="ORF">J437_LFUL009325</name>
</gene>
<keyword evidence="4" id="KW-0238">DNA-binding</keyword>
<proteinExistence type="inferred from homology"/>
<name>A0A8K0NY05_LADFU</name>
<dbReference type="Proteomes" id="UP000792457">
    <property type="component" value="Unassembled WGS sequence"/>
</dbReference>
<dbReference type="GO" id="GO:0042276">
    <property type="term" value="P:error-prone translesion synthesis"/>
    <property type="evidence" value="ECO:0007669"/>
    <property type="project" value="TreeGrafter"/>
</dbReference>
<dbReference type="InterPro" id="IPR007185">
    <property type="entry name" value="DNA_pol_a/d/e_bsu"/>
</dbReference>
<evidence type="ECO:0000256" key="1">
    <source>
        <dbReference type="ARBA" id="ARBA00004123"/>
    </source>
</evidence>
<keyword evidence="5" id="KW-0539">Nucleus</keyword>
<evidence type="ECO:0000256" key="4">
    <source>
        <dbReference type="ARBA" id="ARBA00023125"/>
    </source>
</evidence>
<reference evidence="8" key="1">
    <citation type="submission" date="2013-04" db="EMBL/GenBank/DDBJ databases">
        <authorList>
            <person name="Qu J."/>
            <person name="Murali S.C."/>
            <person name="Bandaranaike D."/>
            <person name="Bellair M."/>
            <person name="Blankenburg K."/>
            <person name="Chao H."/>
            <person name="Dinh H."/>
            <person name="Doddapaneni H."/>
            <person name="Downs B."/>
            <person name="Dugan-Rocha S."/>
            <person name="Elkadiri S."/>
            <person name="Gnanaolivu R.D."/>
            <person name="Hernandez B."/>
            <person name="Javaid M."/>
            <person name="Jayaseelan J.C."/>
            <person name="Lee S."/>
            <person name="Li M."/>
            <person name="Ming W."/>
            <person name="Munidasa M."/>
            <person name="Muniz J."/>
            <person name="Nguyen L."/>
            <person name="Ongeri F."/>
            <person name="Osuji N."/>
            <person name="Pu L.-L."/>
            <person name="Puazo M."/>
            <person name="Qu C."/>
            <person name="Quiroz J."/>
            <person name="Raj R."/>
            <person name="Weissenberger G."/>
            <person name="Xin Y."/>
            <person name="Zou X."/>
            <person name="Han Y."/>
            <person name="Richards S."/>
            <person name="Worley K."/>
            <person name="Muzny D."/>
            <person name="Gibbs R."/>
        </authorList>
    </citation>
    <scope>NUCLEOTIDE SEQUENCE</scope>
    <source>
        <strain evidence="8">Sampled in the wild</strain>
    </source>
</reference>
<dbReference type="AlphaFoldDB" id="A0A8K0NY05"/>
<evidence type="ECO:0000256" key="6">
    <source>
        <dbReference type="ARBA" id="ARBA00032930"/>
    </source>
</evidence>
<dbReference type="GO" id="GO:0008622">
    <property type="term" value="C:epsilon DNA polymerase complex"/>
    <property type="evidence" value="ECO:0007669"/>
    <property type="project" value="InterPro"/>
</dbReference>
<dbReference type="GO" id="GO:0006261">
    <property type="term" value="P:DNA-templated DNA replication"/>
    <property type="evidence" value="ECO:0007669"/>
    <property type="project" value="InterPro"/>
</dbReference>
<keyword evidence="3" id="KW-0235">DNA replication</keyword>
<keyword evidence="9" id="KW-1185">Reference proteome</keyword>
<comment type="similarity">
    <text evidence="2">Belongs to the DNA polymerase epsilon subunit B family.</text>
</comment>
<sequence length="280" mass="31378">MMSKCRAYFGNLNVFGGPSPTNIKSSAKLHKLEQANEDGILIFISDVWLDQLKVQQKLKILFRGYSQFPPIAFVFMGNFLSTQHGSTYAHTLKNCLKDLADTILEYPPIVENSKFIFVPGPLDPASANILPRTPLPKFVTKDFEEKIPTAIFASNPCRIQYCTKEIVVLRQDMVTKLCRNTIHFPSSGEIPEHFAKTIVCQATLSPLPLTVSPIYWAFDHALTLYPLPDVIVVGDNFNAFTIEYMECQVVNPGSFPKSDFSFKAYCPATNAVEDSQIPNE</sequence>
<evidence type="ECO:0000256" key="2">
    <source>
        <dbReference type="ARBA" id="ARBA00009560"/>
    </source>
</evidence>
<dbReference type="Gene3D" id="3.60.21.60">
    <property type="match status" value="1"/>
</dbReference>
<reference evidence="8" key="2">
    <citation type="submission" date="2017-10" db="EMBL/GenBank/DDBJ databases">
        <title>Ladona fulva Genome sequencing and assembly.</title>
        <authorList>
            <person name="Murali S."/>
            <person name="Richards S."/>
            <person name="Bandaranaike D."/>
            <person name="Bellair M."/>
            <person name="Blankenburg K."/>
            <person name="Chao H."/>
            <person name="Dinh H."/>
            <person name="Doddapaneni H."/>
            <person name="Dugan-Rocha S."/>
            <person name="Elkadiri S."/>
            <person name="Gnanaolivu R."/>
            <person name="Hernandez B."/>
            <person name="Skinner E."/>
            <person name="Javaid M."/>
            <person name="Lee S."/>
            <person name="Li M."/>
            <person name="Ming W."/>
            <person name="Munidasa M."/>
            <person name="Muniz J."/>
            <person name="Nguyen L."/>
            <person name="Hughes D."/>
            <person name="Osuji N."/>
            <person name="Pu L.-L."/>
            <person name="Puazo M."/>
            <person name="Qu C."/>
            <person name="Quiroz J."/>
            <person name="Raj R."/>
            <person name="Weissenberger G."/>
            <person name="Xin Y."/>
            <person name="Zou X."/>
            <person name="Han Y."/>
            <person name="Worley K."/>
            <person name="Muzny D."/>
            <person name="Gibbs R."/>
        </authorList>
    </citation>
    <scope>NUCLEOTIDE SEQUENCE</scope>
    <source>
        <strain evidence="8">Sampled in the wild</strain>
    </source>
</reference>
<protein>
    <recommendedName>
        <fullName evidence="6">DNA polymerase II subunit 2</fullName>
    </recommendedName>
</protein>
<feature type="domain" description="DNA polymerase alpha/delta/epsilon subunit B" evidence="7">
    <location>
        <begin position="42"/>
        <end position="241"/>
    </location>
</feature>
<evidence type="ECO:0000256" key="5">
    <source>
        <dbReference type="ARBA" id="ARBA00023242"/>
    </source>
</evidence>
<dbReference type="OrthoDB" id="8176680at2759"/>
<organism evidence="8 9">
    <name type="scientific">Ladona fulva</name>
    <name type="common">Scarce chaser dragonfly</name>
    <name type="synonym">Libellula fulva</name>
    <dbReference type="NCBI Taxonomy" id="123851"/>
    <lineage>
        <taxon>Eukaryota</taxon>
        <taxon>Metazoa</taxon>
        <taxon>Ecdysozoa</taxon>
        <taxon>Arthropoda</taxon>
        <taxon>Hexapoda</taxon>
        <taxon>Insecta</taxon>
        <taxon>Pterygota</taxon>
        <taxon>Palaeoptera</taxon>
        <taxon>Odonata</taxon>
        <taxon>Epiprocta</taxon>
        <taxon>Anisoptera</taxon>
        <taxon>Libelluloidea</taxon>
        <taxon>Libellulidae</taxon>
        <taxon>Ladona</taxon>
    </lineage>
</organism>
<dbReference type="GO" id="GO:0003677">
    <property type="term" value="F:DNA binding"/>
    <property type="evidence" value="ECO:0007669"/>
    <property type="project" value="UniProtKB-KW"/>
</dbReference>
<evidence type="ECO:0000313" key="9">
    <source>
        <dbReference type="Proteomes" id="UP000792457"/>
    </source>
</evidence>
<evidence type="ECO:0000313" key="8">
    <source>
        <dbReference type="EMBL" id="KAG8228620.1"/>
    </source>
</evidence>
<evidence type="ECO:0000256" key="3">
    <source>
        <dbReference type="ARBA" id="ARBA00022705"/>
    </source>
</evidence>
<comment type="subcellular location">
    <subcellularLocation>
        <location evidence="1">Nucleus</location>
    </subcellularLocation>
</comment>
<evidence type="ECO:0000259" key="7">
    <source>
        <dbReference type="Pfam" id="PF04042"/>
    </source>
</evidence>
<dbReference type="PANTHER" id="PTHR12708:SF0">
    <property type="entry name" value="DNA POLYMERASE EPSILON SUBUNIT 2"/>
    <property type="match status" value="1"/>
</dbReference>
<dbReference type="InterPro" id="IPR016266">
    <property type="entry name" value="POLE2"/>
</dbReference>
<dbReference type="PANTHER" id="PTHR12708">
    <property type="entry name" value="DNA POLYMERASE EPSILON SUBUNIT B"/>
    <property type="match status" value="1"/>
</dbReference>